<name>A0A2L1GL99_9BACT</name>
<protein>
    <submittedName>
        <fullName evidence="1">Uncharacterized protein</fullName>
    </submittedName>
</protein>
<dbReference type="AlphaFoldDB" id="A0A2L1GL99"/>
<dbReference type="EMBL" id="CP021255">
    <property type="protein sequence ID" value="AVD70434.1"/>
    <property type="molecule type" value="Genomic_DNA"/>
</dbReference>
<sequence>MARIRDMKGCIEPNIRPLCEALNAVAGVRTIASCQGHVCPCSPPYVMFESPLAFAAALEKALREDSMANLPRLRVFWEVKGMFDGTYTLRFYLHSPDLAQSTRHWFRLNLMEQRLKADFRVLTAIILMLSERWPMKRHVNAGDNGRYQPLIREKTHEDRECTFYCTIGSSAGIFSDFICNRITC</sequence>
<reference evidence="1 2" key="1">
    <citation type="journal article" date="2018" name="MBio">
        <title>Insights into the evolution of host association through the isolation and characterization of a novel human periodontal pathobiont, Desulfobulbus oralis.</title>
        <authorList>
            <person name="Cross K.L."/>
            <person name="Chirania P."/>
            <person name="Xiong W."/>
            <person name="Beall C.J."/>
            <person name="Elkins J.G."/>
            <person name="Giannone R.J."/>
            <person name="Griffen A.L."/>
            <person name="Guss A.M."/>
            <person name="Hettich R.L."/>
            <person name="Joshi S.S."/>
            <person name="Mokrzan E.M."/>
            <person name="Martin R.K."/>
            <person name="Zhulin I.B."/>
            <person name="Leys E.J."/>
            <person name="Podar M."/>
        </authorList>
    </citation>
    <scope>NUCLEOTIDE SEQUENCE [LARGE SCALE GENOMIC DNA]</scope>
    <source>
        <strain evidence="1 2">ORNL</strain>
    </source>
</reference>
<dbReference type="KEGG" id="deo:CAY53_02195"/>
<dbReference type="Proteomes" id="UP000239867">
    <property type="component" value="Chromosome"/>
</dbReference>
<evidence type="ECO:0000313" key="1">
    <source>
        <dbReference type="EMBL" id="AVD70434.1"/>
    </source>
</evidence>
<accession>A0A2L1GL99</accession>
<organism evidence="1 2">
    <name type="scientific">Desulfobulbus oralis</name>
    <dbReference type="NCBI Taxonomy" id="1986146"/>
    <lineage>
        <taxon>Bacteria</taxon>
        <taxon>Pseudomonadati</taxon>
        <taxon>Thermodesulfobacteriota</taxon>
        <taxon>Desulfobulbia</taxon>
        <taxon>Desulfobulbales</taxon>
        <taxon>Desulfobulbaceae</taxon>
        <taxon>Desulfobulbus</taxon>
    </lineage>
</organism>
<keyword evidence="2" id="KW-1185">Reference proteome</keyword>
<evidence type="ECO:0000313" key="2">
    <source>
        <dbReference type="Proteomes" id="UP000239867"/>
    </source>
</evidence>
<gene>
    <name evidence="1" type="ORF">CAY53_02195</name>
</gene>
<proteinExistence type="predicted"/>